<protein>
    <submittedName>
        <fullName evidence="1">Uncharacterized protein</fullName>
    </submittedName>
</protein>
<reference evidence="1 2" key="1">
    <citation type="journal article" date="2006" name="Science">
        <title>The genome of black cottonwood, Populus trichocarpa (Torr. &amp; Gray).</title>
        <authorList>
            <person name="Tuskan G.A."/>
            <person name="Difazio S."/>
            <person name="Jansson S."/>
            <person name="Bohlmann J."/>
            <person name="Grigoriev I."/>
            <person name="Hellsten U."/>
            <person name="Putnam N."/>
            <person name="Ralph S."/>
            <person name="Rombauts S."/>
            <person name="Salamov A."/>
            <person name="Schein J."/>
            <person name="Sterck L."/>
            <person name="Aerts A."/>
            <person name="Bhalerao R.R."/>
            <person name="Bhalerao R.P."/>
            <person name="Blaudez D."/>
            <person name="Boerjan W."/>
            <person name="Brun A."/>
            <person name="Brunner A."/>
            <person name="Busov V."/>
            <person name="Campbell M."/>
            <person name="Carlson J."/>
            <person name="Chalot M."/>
            <person name="Chapman J."/>
            <person name="Chen G.L."/>
            <person name="Cooper D."/>
            <person name="Coutinho P.M."/>
            <person name="Couturier J."/>
            <person name="Covert S."/>
            <person name="Cronk Q."/>
            <person name="Cunningham R."/>
            <person name="Davis J."/>
            <person name="Degroeve S."/>
            <person name="Dejardin A."/>
            <person name="Depamphilis C."/>
            <person name="Detter J."/>
            <person name="Dirks B."/>
            <person name="Dubchak I."/>
            <person name="Duplessis S."/>
            <person name="Ehlting J."/>
            <person name="Ellis B."/>
            <person name="Gendler K."/>
            <person name="Goodstein D."/>
            <person name="Gribskov M."/>
            <person name="Grimwood J."/>
            <person name="Groover A."/>
            <person name="Gunter L."/>
            <person name="Hamberger B."/>
            <person name="Heinze B."/>
            <person name="Helariutta Y."/>
            <person name="Henrissat B."/>
            <person name="Holligan D."/>
            <person name="Holt R."/>
            <person name="Huang W."/>
            <person name="Islam-Faridi N."/>
            <person name="Jones S."/>
            <person name="Jones-Rhoades M."/>
            <person name="Jorgensen R."/>
            <person name="Joshi C."/>
            <person name="Kangasjarvi J."/>
            <person name="Karlsson J."/>
            <person name="Kelleher C."/>
            <person name="Kirkpatrick R."/>
            <person name="Kirst M."/>
            <person name="Kohler A."/>
            <person name="Kalluri U."/>
            <person name="Larimer F."/>
            <person name="Leebens-Mack J."/>
            <person name="Leple J.C."/>
            <person name="Locascio P."/>
            <person name="Lou Y."/>
            <person name="Lucas S."/>
            <person name="Martin F."/>
            <person name="Montanini B."/>
            <person name="Napoli C."/>
            <person name="Nelson D.R."/>
            <person name="Nelson C."/>
            <person name="Nieminen K."/>
            <person name="Nilsson O."/>
            <person name="Pereda V."/>
            <person name="Peter G."/>
            <person name="Philippe R."/>
            <person name="Pilate G."/>
            <person name="Poliakov A."/>
            <person name="Razumovskaya J."/>
            <person name="Richardson P."/>
            <person name="Rinaldi C."/>
            <person name="Ritland K."/>
            <person name="Rouze P."/>
            <person name="Ryaboy D."/>
            <person name="Schmutz J."/>
            <person name="Schrader J."/>
            <person name="Segerman B."/>
            <person name="Shin H."/>
            <person name="Siddiqui A."/>
            <person name="Sterky F."/>
            <person name="Terry A."/>
            <person name="Tsai C.J."/>
            <person name="Uberbacher E."/>
            <person name="Unneberg P."/>
            <person name="Vahala J."/>
            <person name="Wall K."/>
            <person name="Wessler S."/>
            <person name="Yang G."/>
            <person name="Yin T."/>
            <person name="Douglas C."/>
            <person name="Marra M."/>
            <person name="Sandberg G."/>
            <person name="Van de Peer Y."/>
            <person name="Rokhsar D."/>
        </authorList>
    </citation>
    <scope>NUCLEOTIDE SEQUENCE [LARGE SCALE GENOMIC DNA]</scope>
    <source>
        <strain evidence="2">cv. Nisqually</strain>
    </source>
</reference>
<accession>A0ACC0RHS7</accession>
<comment type="caution">
    <text evidence="1">The sequence shown here is derived from an EMBL/GenBank/DDBJ whole genome shotgun (WGS) entry which is preliminary data.</text>
</comment>
<evidence type="ECO:0000313" key="2">
    <source>
        <dbReference type="Proteomes" id="UP000006729"/>
    </source>
</evidence>
<name>A0ACC0RHS7_POPTR</name>
<keyword evidence="2" id="KW-1185">Reference proteome</keyword>
<evidence type="ECO:0000313" key="1">
    <source>
        <dbReference type="EMBL" id="KAI9376876.1"/>
    </source>
</evidence>
<organism evidence="1 2">
    <name type="scientific">Populus trichocarpa</name>
    <name type="common">Western balsam poplar</name>
    <name type="synonym">Populus balsamifera subsp. trichocarpa</name>
    <dbReference type="NCBI Taxonomy" id="3694"/>
    <lineage>
        <taxon>Eukaryota</taxon>
        <taxon>Viridiplantae</taxon>
        <taxon>Streptophyta</taxon>
        <taxon>Embryophyta</taxon>
        <taxon>Tracheophyta</taxon>
        <taxon>Spermatophyta</taxon>
        <taxon>Magnoliopsida</taxon>
        <taxon>eudicotyledons</taxon>
        <taxon>Gunneridae</taxon>
        <taxon>Pentapetalae</taxon>
        <taxon>rosids</taxon>
        <taxon>fabids</taxon>
        <taxon>Malpighiales</taxon>
        <taxon>Salicaceae</taxon>
        <taxon>Saliceae</taxon>
        <taxon>Populus</taxon>
    </lineage>
</organism>
<proteinExistence type="predicted"/>
<sequence length="174" mass="18660">MLIASSNAIDGPDVRAEFEKAGINTHFIPFIRKGQEPKDVQDAALAAIDGPSEKKKKLKTVAGSSNDEATNAISASAQEQNSEVMAQQEDVLSFGASGHWLSSITDEEIELLVGSFHERPSINQAEEPRGDSSQPTDPLCLGHGRYYDELCMALAISARGWGGGGKCVLMYGFM</sequence>
<dbReference type="EMBL" id="CM009308">
    <property type="protein sequence ID" value="KAI9376876.1"/>
    <property type="molecule type" value="Genomic_DNA"/>
</dbReference>
<gene>
    <name evidence="1" type="ORF">POPTR_019G012483v4</name>
</gene>
<dbReference type="Proteomes" id="UP000006729">
    <property type="component" value="Chromosome 19"/>
</dbReference>